<dbReference type="EMBL" id="DVAD01000009">
    <property type="protein sequence ID" value="HIJ99521.1"/>
    <property type="molecule type" value="Genomic_DNA"/>
</dbReference>
<dbReference type="InterPro" id="IPR001509">
    <property type="entry name" value="Epimerase_deHydtase"/>
</dbReference>
<dbReference type="Gene3D" id="3.10.580.10">
    <property type="entry name" value="CBS-domain"/>
    <property type="match status" value="1"/>
</dbReference>
<organism evidence="3 4">
    <name type="scientific">Candidatus Undinarchaeum marinum</name>
    <dbReference type="NCBI Taxonomy" id="2756141"/>
    <lineage>
        <taxon>Archaea</taxon>
        <taxon>Candidatus Undinarchaeota</taxon>
        <taxon>Candidatus Undinarchaeia</taxon>
        <taxon>Candidatus Undinarchaeales</taxon>
        <taxon>Candidatus Undinarchaeaceae</taxon>
        <taxon>Candidatus Undinarchaeum</taxon>
    </lineage>
</organism>
<dbReference type="InterPro" id="IPR036291">
    <property type="entry name" value="NAD(P)-bd_dom_sf"/>
</dbReference>
<dbReference type="Pfam" id="PF01370">
    <property type="entry name" value="Epimerase"/>
    <property type="match status" value="1"/>
</dbReference>
<dbReference type="AlphaFoldDB" id="A0A832UPR1"/>
<feature type="domain" description="CBS" evidence="2">
    <location>
        <begin position="1"/>
        <end position="60"/>
    </location>
</feature>
<dbReference type="InterPro" id="IPR000644">
    <property type="entry name" value="CBS_dom"/>
</dbReference>
<evidence type="ECO:0000313" key="4">
    <source>
        <dbReference type="Proteomes" id="UP000604391"/>
    </source>
</evidence>
<proteinExistence type="predicted"/>
<gene>
    <name evidence="3" type="ORF">H1011_01695</name>
</gene>
<dbReference type="InterPro" id="IPR046342">
    <property type="entry name" value="CBS_dom_sf"/>
</dbReference>
<evidence type="ECO:0000259" key="2">
    <source>
        <dbReference type="PROSITE" id="PS51371"/>
    </source>
</evidence>
<dbReference type="CDD" id="cd08946">
    <property type="entry name" value="SDR_e"/>
    <property type="match status" value="1"/>
</dbReference>
<sequence>MPKLEDMLINQSTSIKEAMAAIDRAGIRMALIVDDNQKLKGIVTDGDIRRGILKGAGNDELVSTVMNDAPLVAEENLPHQDILDLLKKNKVLGIPLLSESGKVLDMLLLEGNDVLSYTKHTIEKKHLRKILVIGGAGYIGSVLVRKLLDKGYKVKVLDNFLYGNESLSSIESDELTILEGDTRHIEDVTEAVQDVDAVVHLAELVGDPASSLNPKLTQDINYLATRNVSSVCKHFHLNRFVYASSCSVYGESEEGNLLTEESPLNPVSLYAKMKIAAEKALVEMKDDSFRPTILRLGTVFGPSPRPRFDLVVNLLTAKAVRDGKITIFGGDQWRPNVHVEDVAETIISVLEAPLDKVGGEVFNVGSEENNHTINELGDIIKNQVPSAELVIEEKDLDKRDYMVDFTKLREGLGIKLQRTVNDGIAGIISFLESHKDFNYEDAKYSNVKFLEQGKLTEFLSNGEAKTETI</sequence>
<dbReference type="PROSITE" id="PS51371">
    <property type="entry name" value="CBS"/>
    <property type="match status" value="1"/>
</dbReference>
<protein>
    <submittedName>
        <fullName evidence="3">NAD-dependent epimerase/dehydratase family protein</fullName>
    </submittedName>
</protein>
<dbReference type="PANTHER" id="PTHR43245:SF23">
    <property type="entry name" value="NAD(P)-BINDING DOMAIN-CONTAINING PROTEIN"/>
    <property type="match status" value="1"/>
</dbReference>
<accession>A0A832UPR1</accession>
<keyword evidence="1" id="KW-0129">CBS domain</keyword>
<evidence type="ECO:0000256" key="1">
    <source>
        <dbReference type="PROSITE-ProRule" id="PRU00703"/>
    </source>
</evidence>
<name>A0A832UPR1_9ARCH</name>
<reference evidence="3 4" key="1">
    <citation type="journal article" name="Nat. Commun.">
        <title>Undinarchaeota illuminate DPANN phylogeny and the impact of gene transfer on archaeal evolution.</title>
        <authorList>
            <person name="Dombrowski N."/>
            <person name="Williams T.A."/>
            <person name="Sun J."/>
            <person name="Woodcroft B.J."/>
            <person name="Lee J.H."/>
            <person name="Minh B.Q."/>
            <person name="Rinke C."/>
            <person name="Spang A."/>
        </authorList>
    </citation>
    <scope>NUCLEOTIDE SEQUENCE [LARGE SCALE GENOMIC DNA]</scope>
    <source>
        <strain evidence="3">MAG_bin17</strain>
    </source>
</reference>
<keyword evidence="4" id="KW-1185">Reference proteome</keyword>
<dbReference type="SMART" id="SM00116">
    <property type="entry name" value="CBS"/>
    <property type="match status" value="2"/>
</dbReference>
<comment type="caution">
    <text evidence="3">The sequence shown here is derived from an EMBL/GenBank/DDBJ whole genome shotgun (WGS) entry which is preliminary data.</text>
</comment>
<dbReference type="PANTHER" id="PTHR43245">
    <property type="entry name" value="BIFUNCTIONAL POLYMYXIN RESISTANCE PROTEIN ARNA"/>
    <property type="match status" value="1"/>
</dbReference>
<dbReference type="InterPro" id="IPR050177">
    <property type="entry name" value="Lipid_A_modif_metabolic_enz"/>
</dbReference>
<dbReference type="SUPFAM" id="SSF54631">
    <property type="entry name" value="CBS-domain pair"/>
    <property type="match status" value="1"/>
</dbReference>
<dbReference type="SUPFAM" id="SSF51735">
    <property type="entry name" value="NAD(P)-binding Rossmann-fold domains"/>
    <property type="match status" value="1"/>
</dbReference>
<evidence type="ECO:0000313" key="3">
    <source>
        <dbReference type="EMBL" id="HIJ99521.1"/>
    </source>
</evidence>
<dbReference type="Pfam" id="PF00571">
    <property type="entry name" value="CBS"/>
    <property type="match status" value="1"/>
</dbReference>
<dbReference type="Proteomes" id="UP000604391">
    <property type="component" value="Unassembled WGS sequence"/>
</dbReference>
<dbReference type="Gene3D" id="3.40.50.720">
    <property type="entry name" value="NAD(P)-binding Rossmann-like Domain"/>
    <property type="match status" value="1"/>
</dbReference>